<dbReference type="Proteomes" id="UP000601435">
    <property type="component" value="Unassembled WGS sequence"/>
</dbReference>
<dbReference type="EMBL" id="CAJNJA010014271">
    <property type="protein sequence ID" value="CAE7339048.1"/>
    <property type="molecule type" value="Genomic_DNA"/>
</dbReference>
<accession>A0A812NVY2</accession>
<comment type="caution">
    <text evidence="1">The sequence shown here is derived from an EMBL/GenBank/DDBJ whole genome shotgun (WGS) entry which is preliminary data.</text>
</comment>
<evidence type="ECO:0000313" key="2">
    <source>
        <dbReference type="Proteomes" id="UP000601435"/>
    </source>
</evidence>
<proteinExistence type="predicted"/>
<reference evidence="1" key="1">
    <citation type="submission" date="2021-02" db="EMBL/GenBank/DDBJ databases">
        <authorList>
            <person name="Dougan E. K."/>
            <person name="Rhodes N."/>
            <person name="Thang M."/>
            <person name="Chan C."/>
        </authorList>
    </citation>
    <scope>NUCLEOTIDE SEQUENCE</scope>
</reference>
<dbReference type="AlphaFoldDB" id="A0A812NVY2"/>
<organism evidence="1 2">
    <name type="scientific">Symbiodinium necroappetens</name>
    <dbReference type="NCBI Taxonomy" id="1628268"/>
    <lineage>
        <taxon>Eukaryota</taxon>
        <taxon>Sar</taxon>
        <taxon>Alveolata</taxon>
        <taxon>Dinophyceae</taxon>
        <taxon>Suessiales</taxon>
        <taxon>Symbiodiniaceae</taxon>
        <taxon>Symbiodinium</taxon>
    </lineage>
</organism>
<evidence type="ECO:0000313" key="1">
    <source>
        <dbReference type="EMBL" id="CAE7339048.1"/>
    </source>
</evidence>
<protein>
    <submittedName>
        <fullName evidence="1">Uncharacterized protein</fullName>
    </submittedName>
</protein>
<sequence>MRTNISIITTGIELPLVVTGMCLTGTDSDGTAFLAFVDDVSSLGNTLVATTHDAALTEVFRTLQLDATMDFTGGDRDAGSRRLAVKGGVQVTENVHMEFAQSIALDPSFEVQFPGWHFALDIDWTGINSLEVTAGLAWSLGVDVKYAGMSKISYKLLGLPIANKSFGPWFIYPPAVFLRLVASVDFEADVSVSQDLNMQYRGQFWQTQTVHVSFRDGELDTRHEDSGLQQKREFLEEVKGTVETSVKAPMKGAHVEALGVSLTLGLGVTLECSDAVAWVLSKLCSYIKAIDLYKWDATPVPVLSLPSLELVQEGCSAQALPSRAEENEEYLSAMAVQALQITGTKQEAEVDLELIGSLANLALGSWGKIYVFWQPFPFVQIMESVQLTAWELAWCTATTTSTSIGSSSGEGGTPAITSPPPGEAVCGYQEITSCQMQLAMSVNSASKVCETVQGALGCYSTSNCCDAKYGMIDVPAYLDTQISGFSVLNCDLANPCRR</sequence>
<keyword evidence="2" id="KW-1185">Reference proteome</keyword>
<name>A0A812NVY2_9DINO</name>
<gene>
    <name evidence="1" type="ORF">SNEC2469_LOCUS8704</name>
</gene>
<dbReference type="OrthoDB" id="418687at2759"/>